<evidence type="ECO:0000313" key="2">
    <source>
        <dbReference type="Proteomes" id="UP000539953"/>
    </source>
</evidence>
<keyword evidence="2" id="KW-1185">Reference proteome</keyword>
<organism evidence="1 2">
    <name type="scientific">Catenisphaera adipataccumulans</name>
    <dbReference type="NCBI Taxonomy" id="700500"/>
    <lineage>
        <taxon>Bacteria</taxon>
        <taxon>Bacillati</taxon>
        <taxon>Bacillota</taxon>
        <taxon>Erysipelotrichia</taxon>
        <taxon>Erysipelotrichales</taxon>
        <taxon>Erysipelotrichaceae</taxon>
        <taxon>Catenisphaera</taxon>
    </lineage>
</organism>
<protein>
    <submittedName>
        <fullName evidence="1">Uncharacterized protein</fullName>
    </submittedName>
</protein>
<evidence type="ECO:0000313" key="1">
    <source>
        <dbReference type="EMBL" id="MBB5183214.1"/>
    </source>
</evidence>
<accession>A0A7W8CZH9</accession>
<dbReference type="AlphaFoldDB" id="A0A7W8CZH9"/>
<reference evidence="1 2" key="1">
    <citation type="submission" date="2020-08" db="EMBL/GenBank/DDBJ databases">
        <title>Genomic Encyclopedia of Type Strains, Phase IV (KMG-IV): sequencing the most valuable type-strain genomes for metagenomic binning, comparative biology and taxonomic classification.</title>
        <authorList>
            <person name="Goeker M."/>
        </authorList>
    </citation>
    <scope>NUCLEOTIDE SEQUENCE [LARGE SCALE GENOMIC DNA]</scope>
    <source>
        <strain evidence="1 2">DSM 25799</strain>
    </source>
</reference>
<comment type="caution">
    <text evidence="1">The sequence shown here is derived from an EMBL/GenBank/DDBJ whole genome shotgun (WGS) entry which is preliminary data.</text>
</comment>
<gene>
    <name evidence="1" type="ORF">HNQ47_001235</name>
</gene>
<sequence>MVEMMLVMLLICVMGIGIKATQFHSSQSVLVKALSSQAIVMQEQAYAYKESRAVEIKEHEAIFDQKVMTYPPDIVCTPFAFHYNAAGNISQGGTVTCHSGNQTMRLVFQLGSGRVRIENE</sequence>
<dbReference type="EMBL" id="JACHHK010000004">
    <property type="protein sequence ID" value="MBB5183214.1"/>
    <property type="molecule type" value="Genomic_DNA"/>
</dbReference>
<name>A0A7W8CZH9_9FIRM</name>
<proteinExistence type="predicted"/>
<dbReference type="Proteomes" id="UP000539953">
    <property type="component" value="Unassembled WGS sequence"/>
</dbReference>